<feature type="repeat" description="ANK" evidence="3">
    <location>
        <begin position="1173"/>
        <end position="1205"/>
    </location>
</feature>
<sequence>MNTFSRLKSRGSELVKSGKSRDRSPNPVSESKDRREGLAENPPAALPLRIADSPANAPGCSAIPSDASVQRTHRSNEPSSVTHPGSRDLWNQAYEILRIRDRELIGAYEEILLLESGSGARTLLGEAGSSKREEQMSALVKSKLEAMDSEKWRINIGNKSVEVRKQVDRIVQLVSLARDFGPPAVGTAPHVTVAWAGVCVLLPLLLNLGQQYHASIQGLEYISTLVHRFTVIERLYRQQDTSGNITHHLPEVSDLRRNFEVEATKLYSRVLEYQARSVCQLSRAKVTRAIRDALKVDSWEELLSQIKASETSCEKFTGAIDSERLHRGFNEQERRGEELLRAPRLRGEKYERLQHTVDAAPAMTGVGGEGYYHNEELKCHQSLRTSKYEDHKARNPDRVDGTCQWFLKHHNFNHWREKSTSALLWVSADPGCGKSVLSKSLIDNELVNTESRATCYFFFKDDDVDQKKVTTALCALLHQLLSQRYMLLKHAMPAFRRNGTKLPELFSALWNILIKAAADPMAGEIVCILDALDECEESGRYELIETLKRFYRNPTSGQETTALKFLVTSRPYFDIERRFKQLTGSLPTIRLAGEEETESIEREINLVIKAKVKEIGSDLELDNSVQSALEKDLLDVTRRTYLWLKLIVEVIYRRLDATTEKRLRGITGTIPGTVNEAYEAILGRSTDISRAKKLLHIVVSAIRPLTLREMNIALAIEEDSRSYEDLDLEEEQKFKTSVRNLCGLFVSVIDSKIYLIHQTAKEFLVAQSVVVRSRYGDDSHQGFWRHSLELDESNIILTRICILYLLFVEFKSYPLVIDEAKRDEAVMEAVDKYTDKHPFLEYAANHWAVHFQRAQHRADSAMLGATTYRGSLLWRLTDLMVRSYFGHETVVAMLLEKGNDPNSKDERGRTPLAWAARNGHEAVVMLLLEENVDQNSQDKWGWTPLSLAAAMGQEAVVQLLLGKGANPDTEDKNGLTPLSRAAWGGHETIVKALLEKNVNIEPKEKVFGETPLSWAAELGHESVVKLLLERHADLGSRDKNGRTPLWLAAGGGHLAVVKLLLEENADPDPEDDRGRKPLWLAAEMGHEAVVALLLEENVDLESKDNGFGRTPLSRAAEVGCYATSKILLQRGASPDSRDKWGPTPLSLAVIGGHEEIVRLLLDKTANLNSVDGWGLAPLSRAVWSGCEAVVRLLLEKNVNIESKDQSDRTPISWAAEAGNEALVRLLLGKNANPNPADKSGRTPLSRAAENGHKAVVKLLLENNADPDREDERGDTPLSLAVRNKHQAVVQLLESEKQNA</sequence>
<dbReference type="InterPro" id="IPR002110">
    <property type="entry name" value="Ankyrin_rpt"/>
</dbReference>
<proteinExistence type="predicted"/>
<evidence type="ECO:0008006" key="11">
    <source>
        <dbReference type="Google" id="ProtNLM"/>
    </source>
</evidence>
<name>A0A9P8L219_9PEZI</name>
<evidence type="ECO:0000259" key="8">
    <source>
        <dbReference type="Pfam" id="PF24883"/>
    </source>
</evidence>
<dbReference type="InterPro" id="IPR054471">
    <property type="entry name" value="GPIID_WHD"/>
</dbReference>
<dbReference type="Gene3D" id="3.40.50.300">
    <property type="entry name" value="P-loop containing nucleotide triphosphate hydrolases"/>
    <property type="match status" value="1"/>
</dbReference>
<reference evidence="9" key="1">
    <citation type="submission" date="2021-03" db="EMBL/GenBank/DDBJ databases">
        <title>Comparative genomics and phylogenomic investigation of the class Geoglossomycetes provide insights into ecological specialization and systematics.</title>
        <authorList>
            <person name="Melie T."/>
            <person name="Pirro S."/>
            <person name="Miller A.N."/>
            <person name="Quandt A."/>
        </authorList>
    </citation>
    <scope>NUCLEOTIDE SEQUENCE</scope>
    <source>
        <strain evidence="9">GBOQ0MN5Z8</strain>
    </source>
</reference>
<dbReference type="Pfam" id="PF23239">
    <property type="entry name" value="DUF7069"/>
    <property type="match status" value="1"/>
</dbReference>
<dbReference type="EMBL" id="JAGHQL010000104">
    <property type="protein sequence ID" value="KAH0538561.1"/>
    <property type="molecule type" value="Genomic_DNA"/>
</dbReference>
<evidence type="ECO:0000256" key="4">
    <source>
        <dbReference type="SAM" id="MobiDB-lite"/>
    </source>
</evidence>
<evidence type="ECO:0000313" key="10">
    <source>
        <dbReference type="Proteomes" id="UP000698800"/>
    </source>
</evidence>
<dbReference type="PROSITE" id="PS50088">
    <property type="entry name" value="ANK_REPEAT"/>
    <property type="match status" value="11"/>
</dbReference>
<evidence type="ECO:0000256" key="1">
    <source>
        <dbReference type="ARBA" id="ARBA00022737"/>
    </source>
</evidence>
<feature type="repeat" description="ANK" evidence="3">
    <location>
        <begin position="940"/>
        <end position="972"/>
    </location>
</feature>
<feature type="repeat" description="ANK" evidence="3">
    <location>
        <begin position="1073"/>
        <end position="1105"/>
    </location>
</feature>
<dbReference type="Proteomes" id="UP000698800">
    <property type="component" value="Unassembled WGS sequence"/>
</dbReference>
<dbReference type="PANTHER" id="PTHR24166:SF48">
    <property type="entry name" value="PROTEIN VAPYRIN"/>
    <property type="match status" value="1"/>
</dbReference>
<dbReference type="SMART" id="SM00248">
    <property type="entry name" value="ANK"/>
    <property type="match status" value="13"/>
</dbReference>
<feature type="repeat" description="ANK" evidence="3">
    <location>
        <begin position="1239"/>
        <end position="1271"/>
    </location>
</feature>
<organism evidence="9 10">
    <name type="scientific">Glutinoglossum americanum</name>
    <dbReference type="NCBI Taxonomy" id="1670608"/>
    <lineage>
        <taxon>Eukaryota</taxon>
        <taxon>Fungi</taxon>
        <taxon>Dikarya</taxon>
        <taxon>Ascomycota</taxon>
        <taxon>Pezizomycotina</taxon>
        <taxon>Geoglossomycetes</taxon>
        <taxon>Geoglossales</taxon>
        <taxon>Geoglossaceae</taxon>
        <taxon>Glutinoglossum</taxon>
    </lineage>
</organism>
<evidence type="ECO:0000256" key="3">
    <source>
        <dbReference type="PROSITE-ProRule" id="PRU00023"/>
    </source>
</evidence>
<evidence type="ECO:0000256" key="2">
    <source>
        <dbReference type="ARBA" id="ARBA00023043"/>
    </source>
</evidence>
<evidence type="ECO:0000259" key="7">
    <source>
        <dbReference type="Pfam" id="PF23239"/>
    </source>
</evidence>
<dbReference type="Pfam" id="PF22939">
    <property type="entry name" value="WHD_GPIID"/>
    <property type="match status" value="1"/>
</dbReference>
<feature type="domain" description="GPI inositol-deacylase winged helix" evidence="6">
    <location>
        <begin position="689"/>
        <end position="768"/>
    </location>
</feature>
<feature type="repeat" description="ANK" evidence="3">
    <location>
        <begin position="1107"/>
        <end position="1139"/>
    </location>
</feature>
<feature type="domain" description="DUF7069" evidence="7">
    <location>
        <begin position="600"/>
        <end position="649"/>
    </location>
</feature>
<dbReference type="PROSITE" id="PS50297">
    <property type="entry name" value="ANK_REP_REGION"/>
    <property type="match status" value="10"/>
</dbReference>
<feature type="repeat" description="ANK" evidence="3">
    <location>
        <begin position="907"/>
        <end position="939"/>
    </location>
</feature>
<feature type="repeat" description="ANK" evidence="3">
    <location>
        <begin position="1206"/>
        <end position="1238"/>
    </location>
</feature>
<dbReference type="PANTHER" id="PTHR24166">
    <property type="entry name" value="ROLLING PEBBLES, ISOFORM B"/>
    <property type="match status" value="1"/>
</dbReference>
<dbReference type="Pfam" id="PF24883">
    <property type="entry name" value="NPHP3_N"/>
    <property type="match status" value="1"/>
</dbReference>
<dbReference type="Pfam" id="PF00023">
    <property type="entry name" value="Ank"/>
    <property type="match status" value="1"/>
</dbReference>
<dbReference type="Pfam" id="PF17100">
    <property type="entry name" value="NACHT_N"/>
    <property type="match status" value="1"/>
</dbReference>
<dbReference type="InterPro" id="IPR056884">
    <property type="entry name" value="NPHP3-like_N"/>
</dbReference>
<evidence type="ECO:0000259" key="6">
    <source>
        <dbReference type="Pfam" id="PF22939"/>
    </source>
</evidence>
<dbReference type="InterPro" id="IPR031359">
    <property type="entry name" value="NACHT_N"/>
</dbReference>
<keyword evidence="2 3" id="KW-0040">ANK repeat</keyword>
<dbReference type="OrthoDB" id="194358at2759"/>
<feature type="region of interest" description="Disordered" evidence="4">
    <location>
        <begin position="1"/>
        <end position="86"/>
    </location>
</feature>
<feature type="domain" description="Nephrocystin 3-like N-terminal" evidence="8">
    <location>
        <begin position="401"/>
        <end position="570"/>
    </location>
</feature>
<feature type="repeat" description="ANK" evidence="3">
    <location>
        <begin position="1007"/>
        <end position="1039"/>
    </location>
</feature>
<dbReference type="InterPro" id="IPR027417">
    <property type="entry name" value="P-loop_NTPase"/>
</dbReference>
<dbReference type="PRINTS" id="PR01415">
    <property type="entry name" value="ANKYRIN"/>
</dbReference>
<comment type="caution">
    <text evidence="9">The sequence shown here is derived from an EMBL/GenBank/DDBJ whole genome shotgun (WGS) entry which is preliminary data.</text>
</comment>
<dbReference type="InterPro" id="IPR050889">
    <property type="entry name" value="Dendritic_Spine_Reg/Scaffold"/>
</dbReference>
<evidence type="ECO:0000259" key="5">
    <source>
        <dbReference type="Pfam" id="PF17100"/>
    </source>
</evidence>
<feature type="compositionally biased region" description="Basic and acidic residues" evidence="4">
    <location>
        <begin position="19"/>
        <end position="38"/>
    </location>
</feature>
<dbReference type="InterPro" id="IPR036770">
    <property type="entry name" value="Ankyrin_rpt-contain_sf"/>
</dbReference>
<feature type="domain" description="NWD NACHT-NTPase N-terminal" evidence="5">
    <location>
        <begin position="88"/>
        <end position="312"/>
    </location>
</feature>
<dbReference type="Pfam" id="PF12796">
    <property type="entry name" value="Ank_2"/>
    <property type="match status" value="4"/>
</dbReference>
<dbReference type="Gene3D" id="1.25.40.20">
    <property type="entry name" value="Ankyrin repeat-containing domain"/>
    <property type="match status" value="4"/>
</dbReference>
<accession>A0A9P8L219</accession>
<dbReference type="InterPro" id="IPR055497">
    <property type="entry name" value="DUF7069"/>
</dbReference>
<protein>
    <recommendedName>
        <fullName evidence="11">NWD NACHT-NTPase N-terminal domain-containing protein</fullName>
    </recommendedName>
</protein>
<feature type="repeat" description="ANK" evidence="3">
    <location>
        <begin position="1040"/>
        <end position="1072"/>
    </location>
</feature>
<keyword evidence="10" id="KW-1185">Reference proteome</keyword>
<evidence type="ECO:0000313" key="9">
    <source>
        <dbReference type="EMBL" id="KAH0538561.1"/>
    </source>
</evidence>
<dbReference type="SUPFAM" id="SSF48403">
    <property type="entry name" value="Ankyrin repeat"/>
    <property type="match status" value="2"/>
</dbReference>
<feature type="repeat" description="ANK" evidence="3">
    <location>
        <begin position="973"/>
        <end position="1005"/>
    </location>
</feature>
<keyword evidence="1" id="KW-0677">Repeat</keyword>
<gene>
    <name evidence="9" type="ORF">FGG08_004849</name>
</gene>
<feature type="repeat" description="ANK" evidence="3">
    <location>
        <begin position="1140"/>
        <end position="1172"/>
    </location>
</feature>